<keyword evidence="1" id="KW-0472">Membrane</keyword>
<name>A0AA36DQB3_CYLNA</name>
<evidence type="ECO:0000256" key="1">
    <source>
        <dbReference type="SAM" id="Phobius"/>
    </source>
</evidence>
<dbReference type="EMBL" id="CATQJL010000001">
    <property type="protein sequence ID" value="CAJ0591738.1"/>
    <property type="molecule type" value="Genomic_DNA"/>
</dbReference>
<evidence type="ECO:0000313" key="2">
    <source>
        <dbReference type="EMBL" id="CAJ0591738.1"/>
    </source>
</evidence>
<keyword evidence="1" id="KW-0812">Transmembrane</keyword>
<comment type="caution">
    <text evidence="2">The sequence shown here is derived from an EMBL/GenBank/DDBJ whole genome shotgun (WGS) entry which is preliminary data.</text>
</comment>
<protein>
    <submittedName>
        <fullName evidence="2">Uncharacterized protein</fullName>
    </submittedName>
</protein>
<gene>
    <name evidence="2" type="ORF">CYNAS_LOCUS3721</name>
</gene>
<evidence type="ECO:0000313" key="3">
    <source>
        <dbReference type="Proteomes" id="UP001176961"/>
    </source>
</evidence>
<proteinExistence type="predicted"/>
<keyword evidence="1" id="KW-1133">Transmembrane helix</keyword>
<sequence>MPYRFEADEVDEEPSIMQQENVTEGPLACNCQYPIILIAVMVITILILCVCVSLCCIDVTSLSPFKKQTAKVRTRCVPIMDASKFVKRKGSFFSENGGIPGYKMLNNSMSIESCTCSVPLSHSSHSEASLVSTV</sequence>
<keyword evidence="3" id="KW-1185">Reference proteome</keyword>
<dbReference type="Proteomes" id="UP001176961">
    <property type="component" value="Unassembled WGS sequence"/>
</dbReference>
<feature type="transmembrane region" description="Helical" evidence="1">
    <location>
        <begin position="35"/>
        <end position="57"/>
    </location>
</feature>
<organism evidence="2 3">
    <name type="scientific">Cylicocyclus nassatus</name>
    <name type="common">Nematode worm</name>
    <dbReference type="NCBI Taxonomy" id="53992"/>
    <lineage>
        <taxon>Eukaryota</taxon>
        <taxon>Metazoa</taxon>
        <taxon>Ecdysozoa</taxon>
        <taxon>Nematoda</taxon>
        <taxon>Chromadorea</taxon>
        <taxon>Rhabditida</taxon>
        <taxon>Rhabditina</taxon>
        <taxon>Rhabditomorpha</taxon>
        <taxon>Strongyloidea</taxon>
        <taxon>Strongylidae</taxon>
        <taxon>Cylicocyclus</taxon>
    </lineage>
</organism>
<dbReference type="AlphaFoldDB" id="A0AA36DQB3"/>
<accession>A0AA36DQB3</accession>
<reference evidence="2" key="1">
    <citation type="submission" date="2023-07" db="EMBL/GenBank/DDBJ databases">
        <authorList>
            <consortium name="CYATHOMIX"/>
        </authorList>
    </citation>
    <scope>NUCLEOTIDE SEQUENCE</scope>
    <source>
        <strain evidence="2">N/A</strain>
    </source>
</reference>